<comment type="subcellular location">
    <subcellularLocation>
        <location evidence="1">Cell membrane</location>
        <topology evidence="1">Lipid-anchor</topology>
        <topology evidence="1">GPI-anchor</topology>
    </subcellularLocation>
</comment>
<evidence type="ECO:0000256" key="14">
    <source>
        <dbReference type="PIRSR" id="PIRSR601952-2"/>
    </source>
</evidence>
<comment type="cofactor">
    <cofactor evidence="14">
        <name>Mg(2+)</name>
        <dbReference type="ChEBI" id="CHEBI:18420"/>
    </cofactor>
    <text evidence="14">Binds 1 Mg(2+) ion.</text>
</comment>
<keyword evidence="11" id="KW-0325">Glycoprotein</keyword>
<feature type="binding site" evidence="14">
    <location>
        <position position="403"/>
    </location>
    <ligand>
        <name>Zn(2+)</name>
        <dbReference type="ChEBI" id="CHEBI:29105"/>
        <label>2</label>
    </ligand>
</feature>
<sequence>MWLSSNVRQLALGLAISLLLVQNIGALPKCSANDEECKDRRMHPDFPASKIPLSRAMAGEDTNDYWRNLSKDFIQKKLSSTFNEKRAKNVIMFLGDGMGLTTVAAARNLLGGEEKQLSFNEFPYTGLSKTYSVDKIVPDSACTATAYLCGVKAQEGTIGVNGDVEYGDCEKGQDKEKWVYSIAKWAQDVGKSTGVVTTTRITHASPSGVYAHIAHRDWENDQEVKTACGSDKGIEDIAYQLINGEVGSKLNFVMGGGKKHFIDSRLYANGRRGDGLNLVDQFKNQDGSRNLYVETRDELMSADLKNYDRVFGLYQDDHMLYHLETDETTNQPTLEEMTRKAIEFLSKNDEGYFIFIEGGRIDLAHHQNFARIALDETVEFSKAIAAARELTSEDDTLIVVTADHSHSFSYNGYPKRGNDIFGQTPANPDDRKPYMTLSYANGPSYDRFFDVEKSERVDPTTVITGDRYDRFPAAWPLEDETHGGEDVGVYASGPWSHLFTGVYEQNAIPHMMGYASCLGSGLKMCTRK</sequence>
<dbReference type="CDD" id="cd16012">
    <property type="entry name" value="ALP"/>
    <property type="match status" value="1"/>
</dbReference>
<feature type="chain" id="PRO_5044560824" description="Alkaline phosphatase" evidence="17">
    <location>
        <begin position="27"/>
        <end position="528"/>
    </location>
</feature>
<feature type="binding site" evidence="14">
    <location>
        <position position="404"/>
    </location>
    <ligand>
        <name>Zn(2+)</name>
        <dbReference type="ChEBI" id="CHEBI:29105"/>
        <label>2</label>
    </ligand>
</feature>
<keyword evidence="4" id="KW-1003">Cell membrane</keyword>
<keyword evidence="5" id="KW-0336">GPI-anchor</keyword>
<protein>
    <recommendedName>
        <fullName evidence="3 16">Alkaline phosphatase</fullName>
        <ecNumber evidence="3 16">3.1.3.1</ecNumber>
    </recommendedName>
</protein>
<gene>
    <name evidence="18" type="primary">101898620</name>
</gene>
<dbReference type="VEuPathDB" id="VectorBase:MDOMA2_015328"/>
<feature type="binding site" evidence="14">
    <location>
        <position position="482"/>
    </location>
    <ligand>
        <name>Zn(2+)</name>
        <dbReference type="ChEBI" id="CHEBI:29105"/>
        <label>2</label>
    </ligand>
</feature>
<dbReference type="Pfam" id="PF00245">
    <property type="entry name" value="Alk_phosphatase"/>
    <property type="match status" value="1"/>
</dbReference>
<evidence type="ECO:0000256" key="17">
    <source>
        <dbReference type="SAM" id="SignalP"/>
    </source>
</evidence>
<feature type="binding site" evidence="14">
    <location>
        <position position="96"/>
    </location>
    <ligand>
        <name>Mg(2+)</name>
        <dbReference type="ChEBI" id="CHEBI:18420"/>
    </ligand>
</feature>
<proteinExistence type="inferred from homology"/>
<evidence type="ECO:0000256" key="11">
    <source>
        <dbReference type="ARBA" id="ARBA00023180"/>
    </source>
</evidence>
<keyword evidence="9 14" id="KW-0460">Magnesium</keyword>
<dbReference type="SMART" id="SM00098">
    <property type="entry name" value="alkPPc"/>
    <property type="match status" value="1"/>
</dbReference>
<evidence type="ECO:0000256" key="2">
    <source>
        <dbReference type="ARBA" id="ARBA00005984"/>
    </source>
</evidence>
<feature type="active site" description="Phosphoserine intermediate" evidence="13">
    <location>
        <position position="140"/>
    </location>
</feature>
<evidence type="ECO:0000256" key="6">
    <source>
        <dbReference type="ARBA" id="ARBA00022723"/>
    </source>
</evidence>
<dbReference type="GO" id="GO:0004035">
    <property type="term" value="F:alkaline phosphatase activity"/>
    <property type="evidence" value="ECO:0007669"/>
    <property type="project" value="UniProtKB-EC"/>
</dbReference>
<keyword evidence="10" id="KW-0472">Membrane</keyword>
<evidence type="ECO:0000256" key="8">
    <source>
        <dbReference type="ARBA" id="ARBA00022833"/>
    </source>
</evidence>
<keyword evidence="8 14" id="KW-0862">Zinc</keyword>
<dbReference type="PROSITE" id="PS00123">
    <property type="entry name" value="ALKALINE_PHOSPHATASE"/>
    <property type="match status" value="1"/>
</dbReference>
<comment type="catalytic activity">
    <reaction evidence="16">
        <text>a phosphate monoester + H2O = an alcohol + phosphate</text>
        <dbReference type="Rhea" id="RHEA:15017"/>
        <dbReference type="ChEBI" id="CHEBI:15377"/>
        <dbReference type="ChEBI" id="CHEBI:30879"/>
        <dbReference type="ChEBI" id="CHEBI:43474"/>
        <dbReference type="ChEBI" id="CHEBI:67140"/>
        <dbReference type="EC" id="3.1.3.1"/>
    </reaction>
</comment>
<evidence type="ECO:0000256" key="5">
    <source>
        <dbReference type="ARBA" id="ARBA00022622"/>
    </source>
</evidence>
<dbReference type="PANTHER" id="PTHR11596">
    <property type="entry name" value="ALKALINE PHOSPHATASE"/>
    <property type="match status" value="1"/>
</dbReference>
<keyword evidence="17" id="KW-0732">Signal</keyword>
<name>A0A1I8MTL2_MUSDO</name>
<evidence type="ECO:0000313" key="18">
    <source>
        <dbReference type="EnsemblMetazoa" id="MDOA008316-PA"/>
    </source>
</evidence>
<accession>A0A1I8MTL2</accession>
<dbReference type="GO" id="GO:0098552">
    <property type="term" value="C:side of membrane"/>
    <property type="evidence" value="ECO:0007669"/>
    <property type="project" value="UniProtKB-KW"/>
</dbReference>
<dbReference type="AlphaFoldDB" id="A0A1I8MTL2"/>
<evidence type="ECO:0000256" key="4">
    <source>
        <dbReference type="ARBA" id="ARBA00022475"/>
    </source>
</evidence>
<feature type="signal peptide" evidence="17">
    <location>
        <begin position="1"/>
        <end position="26"/>
    </location>
</feature>
<dbReference type="PANTHER" id="PTHR11596:SF85">
    <property type="entry name" value="ALKALINE PHOSPHATASE-RELATED"/>
    <property type="match status" value="1"/>
</dbReference>
<keyword evidence="6 14" id="KW-0479">Metal-binding</keyword>
<dbReference type="EnsemblMetazoa" id="MDOA008316-RA">
    <property type="protein sequence ID" value="MDOA008316-PA"/>
    <property type="gene ID" value="MDOA008316"/>
</dbReference>
<evidence type="ECO:0000256" key="12">
    <source>
        <dbReference type="ARBA" id="ARBA00023288"/>
    </source>
</evidence>
<dbReference type="SUPFAM" id="SSF53649">
    <property type="entry name" value="Alkaline phosphatase-like"/>
    <property type="match status" value="1"/>
</dbReference>
<dbReference type="GO" id="GO:0046872">
    <property type="term" value="F:metal ion binding"/>
    <property type="evidence" value="ECO:0007669"/>
    <property type="project" value="UniProtKB-KW"/>
</dbReference>
<feature type="binding site" evidence="14">
    <location>
        <position position="205"/>
    </location>
    <ligand>
        <name>Mg(2+)</name>
        <dbReference type="ChEBI" id="CHEBI:18420"/>
    </ligand>
</feature>
<organism evidence="18">
    <name type="scientific">Musca domestica</name>
    <name type="common">House fly</name>
    <dbReference type="NCBI Taxonomy" id="7370"/>
    <lineage>
        <taxon>Eukaryota</taxon>
        <taxon>Metazoa</taxon>
        <taxon>Ecdysozoa</taxon>
        <taxon>Arthropoda</taxon>
        <taxon>Hexapoda</taxon>
        <taxon>Insecta</taxon>
        <taxon>Pterygota</taxon>
        <taxon>Neoptera</taxon>
        <taxon>Endopterygota</taxon>
        <taxon>Diptera</taxon>
        <taxon>Brachycera</taxon>
        <taxon>Muscomorpha</taxon>
        <taxon>Muscoidea</taxon>
        <taxon>Muscidae</taxon>
        <taxon>Musca</taxon>
    </lineage>
</organism>
<dbReference type="PRINTS" id="PR00113">
    <property type="entry name" value="ALKPHPHTASE"/>
</dbReference>
<dbReference type="FunFam" id="3.40.720.10:FF:000008">
    <property type="entry name" value="Alkaline phosphatase"/>
    <property type="match status" value="1"/>
</dbReference>
<keyword evidence="12" id="KW-0449">Lipoprotein</keyword>
<feature type="binding site" evidence="14">
    <location>
        <position position="362"/>
    </location>
    <ligand>
        <name>Zn(2+)</name>
        <dbReference type="ChEBI" id="CHEBI:29105"/>
        <label>2</label>
    </ligand>
</feature>
<reference evidence="18" key="1">
    <citation type="submission" date="2020-05" db="UniProtKB">
        <authorList>
            <consortium name="EnsemblMetazoa"/>
        </authorList>
    </citation>
    <scope>IDENTIFICATION</scope>
    <source>
        <strain evidence="18">Aabys</strain>
    </source>
</reference>
<dbReference type="eggNOG" id="KOG4126">
    <property type="taxonomic scope" value="Eukaryota"/>
</dbReference>
<feature type="binding site" evidence="14">
    <location>
        <position position="357"/>
    </location>
    <ligand>
        <name>Mg(2+)</name>
        <dbReference type="ChEBI" id="CHEBI:18420"/>
    </ligand>
</feature>
<evidence type="ECO:0000256" key="1">
    <source>
        <dbReference type="ARBA" id="ARBA00004609"/>
    </source>
</evidence>
<dbReference type="GO" id="GO:0005886">
    <property type="term" value="C:plasma membrane"/>
    <property type="evidence" value="ECO:0007669"/>
    <property type="project" value="UniProtKB-SubCell"/>
</dbReference>
<dbReference type="Gene3D" id="3.40.720.10">
    <property type="entry name" value="Alkaline Phosphatase, subunit A"/>
    <property type="match status" value="1"/>
</dbReference>
<feature type="binding site" evidence="14">
    <location>
        <position position="366"/>
    </location>
    <ligand>
        <name>Zn(2+)</name>
        <dbReference type="ChEBI" id="CHEBI:29105"/>
        <label>2</label>
    </ligand>
</feature>
<comment type="similarity">
    <text evidence="2 15">Belongs to the alkaline phosphatase family.</text>
</comment>
<dbReference type="RefSeq" id="XP_005187841.2">
    <property type="nucleotide sequence ID" value="XM_005187784.4"/>
</dbReference>
<dbReference type="InterPro" id="IPR018299">
    <property type="entry name" value="Alkaline_phosphatase_AS"/>
</dbReference>
<feature type="binding site" evidence="14">
    <location>
        <position position="203"/>
    </location>
    <ligand>
        <name>Mg(2+)</name>
        <dbReference type="ChEBI" id="CHEBI:18420"/>
    </ligand>
</feature>
<dbReference type="InterPro" id="IPR017850">
    <property type="entry name" value="Alkaline_phosphatase_core_sf"/>
</dbReference>
<evidence type="ECO:0000256" key="13">
    <source>
        <dbReference type="PIRSR" id="PIRSR601952-1"/>
    </source>
</evidence>
<comment type="cofactor">
    <cofactor evidence="14">
        <name>Zn(2+)</name>
        <dbReference type="ChEBI" id="CHEBI:29105"/>
    </cofactor>
    <text evidence="14">Binds 2 Zn(2+) ions.</text>
</comment>
<dbReference type="InterPro" id="IPR001952">
    <property type="entry name" value="Alkaline_phosphatase"/>
</dbReference>
<evidence type="ECO:0000256" key="9">
    <source>
        <dbReference type="ARBA" id="ARBA00022842"/>
    </source>
</evidence>
<evidence type="ECO:0000256" key="3">
    <source>
        <dbReference type="ARBA" id="ARBA00012647"/>
    </source>
</evidence>
<keyword evidence="7 16" id="KW-0378">Hydrolase</keyword>
<dbReference type="STRING" id="7370.A0A1I8MTL2"/>
<evidence type="ECO:0000256" key="16">
    <source>
        <dbReference type="RuleBase" id="RU003947"/>
    </source>
</evidence>
<evidence type="ECO:0000256" key="15">
    <source>
        <dbReference type="RuleBase" id="RU003946"/>
    </source>
</evidence>
<evidence type="ECO:0000256" key="7">
    <source>
        <dbReference type="ARBA" id="ARBA00022801"/>
    </source>
</evidence>
<dbReference type="EC" id="3.1.3.1" evidence="3 16"/>
<evidence type="ECO:0000256" key="10">
    <source>
        <dbReference type="ARBA" id="ARBA00023136"/>
    </source>
</evidence>
<dbReference type="OrthoDB" id="5818554at2759"/>
<feature type="binding site" evidence="14">
    <location>
        <position position="96"/>
    </location>
    <ligand>
        <name>Zn(2+)</name>
        <dbReference type="ChEBI" id="CHEBI:29105"/>
        <label>2</label>
    </ligand>
</feature>
<dbReference type="KEGG" id="mde:101898620"/>
<dbReference type="VEuPathDB" id="VectorBase:MDOA008316"/>